<dbReference type="PANTHER" id="PTHR43162">
    <property type="match status" value="1"/>
</dbReference>
<sequence length="276" mass="30983">MENLQDHILVIGGGGKNGRRVVNKLRKIGYTVFSTVRTKDEADQDTRFFDWNDAASYSPALENIKKVYIVHPDTSIPRADEQIRELVGSMVEHSVSKAVLLSGRGQDSVKKCEEVLAGSSLKWSIVRSAWFNQNFSEGHFLYGIQSGEVTFMAGAVKEPFVDLDDLSDVVVECLIHEKHDGKIYEVTGSELYTFEEAVSMIGSRLGRPVEYTFLEKDAYRDLLKQVGMPDFVAEHMVVAFDEILDGRNENTGDGVQKVLGRNPKKFMDFVQSNSFN</sequence>
<dbReference type="RefSeq" id="WP_202090133.1">
    <property type="nucleotide sequence ID" value="NZ_JAELVM010000001.1"/>
</dbReference>
<protein>
    <submittedName>
        <fullName evidence="2">NAD(P)H-binding protein</fullName>
    </submittedName>
</protein>
<dbReference type="EMBL" id="JAELVM010000001">
    <property type="protein sequence ID" value="MBL1220827.1"/>
    <property type="molecule type" value="Genomic_DNA"/>
</dbReference>
<evidence type="ECO:0000313" key="3">
    <source>
        <dbReference type="Proteomes" id="UP000661696"/>
    </source>
</evidence>
<dbReference type="PANTHER" id="PTHR43162:SF1">
    <property type="entry name" value="PRESTALK A DIFFERENTIATION PROTEIN A"/>
    <property type="match status" value="1"/>
</dbReference>
<keyword evidence="3" id="KW-1185">Reference proteome</keyword>
<gene>
    <name evidence="2" type="ORF">JET18_08265</name>
</gene>
<dbReference type="InterPro" id="IPR008030">
    <property type="entry name" value="NmrA-like"/>
</dbReference>
<comment type="caution">
    <text evidence="2">The sequence shown here is derived from an EMBL/GenBank/DDBJ whole genome shotgun (WGS) entry which is preliminary data.</text>
</comment>
<dbReference type="Pfam" id="PF05368">
    <property type="entry name" value="NmrA"/>
    <property type="match status" value="1"/>
</dbReference>
<dbReference type="Proteomes" id="UP000661696">
    <property type="component" value="Unassembled WGS sequence"/>
</dbReference>
<dbReference type="Gene3D" id="3.40.50.720">
    <property type="entry name" value="NAD(P)-binding Rossmann-like Domain"/>
    <property type="match status" value="1"/>
</dbReference>
<feature type="domain" description="NmrA-like" evidence="1">
    <location>
        <begin position="6"/>
        <end position="266"/>
    </location>
</feature>
<dbReference type="SUPFAM" id="SSF51735">
    <property type="entry name" value="NAD(P)-binding Rossmann-fold domains"/>
    <property type="match status" value="1"/>
</dbReference>
<evidence type="ECO:0000259" key="1">
    <source>
        <dbReference type="Pfam" id="PF05368"/>
    </source>
</evidence>
<organism evidence="2 3">
    <name type="scientific">Chryseobacterium endalhagicum</name>
    <dbReference type="NCBI Taxonomy" id="2797638"/>
    <lineage>
        <taxon>Bacteria</taxon>
        <taxon>Pseudomonadati</taxon>
        <taxon>Bacteroidota</taxon>
        <taxon>Flavobacteriia</taxon>
        <taxon>Flavobacteriales</taxon>
        <taxon>Weeksellaceae</taxon>
        <taxon>Chryseobacterium group</taxon>
        <taxon>Chryseobacterium</taxon>
    </lineage>
</organism>
<evidence type="ECO:0000313" key="2">
    <source>
        <dbReference type="EMBL" id="MBL1220827.1"/>
    </source>
</evidence>
<dbReference type="Gene3D" id="3.90.25.10">
    <property type="entry name" value="UDP-galactose 4-epimerase, domain 1"/>
    <property type="match status" value="1"/>
</dbReference>
<name>A0ABS1QEW2_9FLAO</name>
<reference evidence="2 3" key="1">
    <citation type="submission" date="2020-12" db="EMBL/GenBank/DDBJ databases">
        <title>Chryseobacterium endoalhailicus sp. nov., isolated from seed of leguminous plant.</title>
        <authorList>
            <person name="Zhang X."/>
        </authorList>
    </citation>
    <scope>NUCLEOTIDE SEQUENCE [LARGE SCALE GENOMIC DNA]</scope>
    <source>
        <strain evidence="2 3">L7</strain>
    </source>
</reference>
<accession>A0ABS1QEW2</accession>
<proteinExistence type="predicted"/>
<dbReference type="InterPro" id="IPR051604">
    <property type="entry name" value="Ergot_Alk_Oxidoreductase"/>
</dbReference>
<dbReference type="InterPro" id="IPR036291">
    <property type="entry name" value="NAD(P)-bd_dom_sf"/>
</dbReference>